<dbReference type="PANTHER" id="PTHR47510:SF3">
    <property type="entry name" value="ENDO_EXONUCLEASE_PHOSPHATASE DOMAIN-CONTAINING PROTEIN"/>
    <property type="match status" value="1"/>
</dbReference>
<keyword evidence="1" id="KW-0732">Signal</keyword>
<dbReference type="EMBL" id="RJVU01040948">
    <property type="protein sequence ID" value="ROL46140.1"/>
    <property type="molecule type" value="Genomic_DNA"/>
</dbReference>
<dbReference type="Proteomes" id="UP000281406">
    <property type="component" value="Unassembled WGS sequence"/>
</dbReference>
<dbReference type="AlphaFoldDB" id="A0A3N0YJR7"/>
<name>A0A3N0YJR7_ANAGA</name>
<sequence length="389" mass="44065">MSRVWELALIVGSILFVISVASEPASNAEAHLRYNRDFLLELSAYASHWNHNDVNIPTEIKRTVNDKEYKRKRGKRGGVRQRLKKRKTKVPLPTIILSNPVEKQIQVWDEDSIETLKGCLECTNWTIFEDSSADLHEQTDAISGYIDFCVSAVIPTKIIKVYPNNKPWVTKELKDILNEKKRVFASGSLQNRKDMQRKVNKEIYKARCQYKDKIQSTLAAGNSRAAWTGIKLMANFKTGKKIDFMDDAASLVLANNLNEHFTRFEINDNDNISAWQQSVMDDAGMESTLIIKQEMVQRVFERTNVRKSLGPDNIGGRVLNCLMNLIANAVRKTASHTGLASWMSRSLAGAWGKGDVRDAVPHGGSMNARQQSLHSFPIWRGQIRITYIG</sequence>
<proteinExistence type="predicted"/>
<evidence type="ECO:0000256" key="1">
    <source>
        <dbReference type="SAM" id="SignalP"/>
    </source>
</evidence>
<organism evidence="2 3">
    <name type="scientific">Anabarilius grahami</name>
    <name type="common">Kanglang fish</name>
    <name type="synonym">Barilius grahami</name>
    <dbReference type="NCBI Taxonomy" id="495550"/>
    <lineage>
        <taxon>Eukaryota</taxon>
        <taxon>Metazoa</taxon>
        <taxon>Chordata</taxon>
        <taxon>Craniata</taxon>
        <taxon>Vertebrata</taxon>
        <taxon>Euteleostomi</taxon>
        <taxon>Actinopterygii</taxon>
        <taxon>Neopterygii</taxon>
        <taxon>Teleostei</taxon>
        <taxon>Ostariophysi</taxon>
        <taxon>Cypriniformes</taxon>
        <taxon>Xenocyprididae</taxon>
        <taxon>Xenocypridinae</taxon>
        <taxon>Xenocypridinae incertae sedis</taxon>
        <taxon>Anabarilius</taxon>
    </lineage>
</organism>
<protein>
    <submittedName>
        <fullName evidence="2">Uncharacterized protein</fullName>
    </submittedName>
</protein>
<feature type="chain" id="PRO_5018003716" evidence="1">
    <location>
        <begin position="22"/>
        <end position="389"/>
    </location>
</feature>
<feature type="signal peptide" evidence="1">
    <location>
        <begin position="1"/>
        <end position="21"/>
    </location>
</feature>
<evidence type="ECO:0000313" key="2">
    <source>
        <dbReference type="EMBL" id="ROL46140.1"/>
    </source>
</evidence>
<dbReference type="OrthoDB" id="10037236at2759"/>
<keyword evidence="3" id="KW-1185">Reference proteome</keyword>
<accession>A0A3N0YJR7</accession>
<gene>
    <name evidence="2" type="ORF">DPX16_23806</name>
</gene>
<comment type="caution">
    <text evidence="2">The sequence shown here is derived from an EMBL/GenBank/DDBJ whole genome shotgun (WGS) entry which is preliminary data.</text>
</comment>
<reference evidence="2 3" key="1">
    <citation type="submission" date="2018-10" db="EMBL/GenBank/DDBJ databases">
        <title>Genome assembly for a Yunnan-Guizhou Plateau 3E fish, Anabarilius grahami (Regan), and its evolutionary and genetic applications.</title>
        <authorList>
            <person name="Jiang W."/>
        </authorList>
    </citation>
    <scope>NUCLEOTIDE SEQUENCE [LARGE SCALE GENOMIC DNA]</scope>
    <source>
        <strain evidence="2">AG-KIZ</strain>
        <tissue evidence="2">Muscle</tissue>
    </source>
</reference>
<evidence type="ECO:0000313" key="3">
    <source>
        <dbReference type="Proteomes" id="UP000281406"/>
    </source>
</evidence>
<dbReference type="PANTHER" id="PTHR47510">
    <property type="entry name" value="REVERSE TRANSCRIPTASE DOMAIN-CONTAINING PROTEIN"/>
    <property type="match status" value="1"/>
</dbReference>